<protein>
    <recommendedName>
        <fullName evidence="3">RAP domain-containing protein</fullName>
    </recommendedName>
</protein>
<feature type="region of interest" description="Disordered" evidence="1">
    <location>
        <begin position="39"/>
        <end position="81"/>
    </location>
</feature>
<feature type="compositionally biased region" description="Gly residues" evidence="1">
    <location>
        <begin position="57"/>
        <end position="69"/>
    </location>
</feature>
<accession>A0A7S4QKA6</accession>
<evidence type="ECO:0000256" key="1">
    <source>
        <dbReference type="SAM" id="MobiDB-lite"/>
    </source>
</evidence>
<dbReference type="AlphaFoldDB" id="A0A7S4QKA6"/>
<proteinExistence type="predicted"/>
<gene>
    <name evidence="2" type="ORF">AMON00008_LOCUS21771</name>
</gene>
<feature type="compositionally biased region" description="Low complexity" evidence="1">
    <location>
        <begin position="70"/>
        <end position="80"/>
    </location>
</feature>
<dbReference type="EMBL" id="HBNR01031808">
    <property type="protein sequence ID" value="CAE4586166.1"/>
    <property type="molecule type" value="Transcribed_RNA"/>
</dbReference>
<reference evidence="2" key="1">
    <citation type="submission" date="2021-01" db="EMBL/GenBank/DDBJ databases">
        <authorList>
            <person name="Corre E."/>
            <person name="Pelletier E."/>
            <person name="Niang G."/>
            <person name="Scheremetjew M."/>
            <person name="Finn R."/>
            <person name="Kale V."/>
            <person name="Holt S."/>
            <person name="Cochrane G."/>
            <person name="Meng A."/>
            <person name="Brown T."/>
            <person name="Cohen L."/>
        </authorList>
    </citation>
    <scope>NUCLEOTIDE SEQUENCE</scope>
    <source>
        <strain evidence="2">CCMP3105</strain>
    </source>
</reference>
<sequence>MLPRLSKARPVPARGAPACGRSLPRVFVASGCRSAATPLPRPSAGLRLGPSAPGPGPGEAAGTGGGGGASAEDGAGAPEPLRSRSELLSTWAAPGSAVYANPVCSQLDQLLLRCRDAESVLALLVTHRGVFFVHNLVTAMQVLAGLAEEAGNPVEVNALLRDPRYDLLVRDLLRFVPKLDFLAMANVACSLRQLDHKHYTLLSRMLGPLLGQPAPDVAALLRCVRAYSWAGYRQEHRLYQRCGEALAERADTLPPEELVEASVLFAGAARYHGGLFRAVERALLAGGCLERGGLLRPRDAALLASAFTAHLQTGHDDLLCAVGAVLEREAAIMEPVDIICCLAAFRRVALRLDGAMQAGFASCITPLRRAWLLRQRVDGVRPSHVATLLDCASYFGIQTGAVGAALDYLADVVDELSDGASIRVVHAMCLTGGVATHASLLPFLVRKLGAGSAWEGQRARVFQLWVSQLLQFPWLEARLPRRCVEQGLRAWCLRRRGYGCPFPEDVHGVSAELSAMGVVHRTFVAVPGTPYEVDVAVGGRKDALLVASETSRNTLQPVGGVLLQVRHLEARGWRCVLVPRQVWRSLGGSSADARQDYLRSLLAAHAS</sequence>
<evidence type="ECO:0008006" key="3">
    <source>
        <dbReference type="Google" id="ProtNLM"/>
    </source>
</evidence>
<name>A0A7S4QKA6_9DINO</name>
<organism evidence="2">
    <name type="scientific">Alexandrium monilatum</name>
    <dbReference type="NCBI Taxonomy" id="311494"/>
    <lineage>
        <taxon>Eukaryota</taxon>
        <taxon>Sar</taxon>
        <taxon>Alveolata</taxon>
        <taxon>Dinophyceae</taxon>
        <taxon>Gonyaulacales</taxon>
        <taxon>Pyrocystaceae</taxon>
        <taxon>Alexandrium</taxon>
    </lineage>
</organism>
<evidence type="ECO:0000313" key="2">
    <source>
        <dbReference type="EMBL" id="CAE4586166.1"/>
    </source>
</evidence>